<reference evidence="2" key="1">
    <citation type="journal article" date="2016" name="Insect Biochem. Mol. Biol.">
        <title>Multifaceted biological insights from a draft genome sequence of the tobacco hornworm moth, Manduca sexta.</title>
        <authorList>
            <person name="Kanost M.R."/>
            <person name="Arrese E.L."/>
            <person name="Cao X."/>
            <person name="Chen Y.R."/>
            <person name="Chellapilla S."/>
            <person name="Goldsmith M.R."/>
            <person name="Grosse-Wilde E."/>
            <person name="Heckel D.G."/>
            <person name="Herndon N."/>
            <person name="Jiang H."/>
            <person name="Papanicolaou A."/>
            <person name="Qu J."/>
            <person name="Soulages J.L."/>
            <person name="Vogel H."/>
            <person name="Walters J."/>
            <person name="Waterhouse R.M."/>
            <person name="Ahn S.J."/>
            <person name="Almeida F.C."/>
            <person name="An C."/>
            <person name="Aqrawi P."/>
            <person name="Bretschneider A."/>
            <person name="Bryant W.B."/>
            <person name="Bucks S."/>
            <person name="Chao H."/>
            <person name="Chevignon G."/>
            <person name="Christen J.M."/>
            <person name="Clarke D.F."/>
            <person name="Dittmer N.T."/>
            <person name="Ferguson L.C.F."/>
            <person name="Garavelou S."/>
            <person name="Gordon K.H.J."/>
            <person name="Gunaratna R.T."/>
            <person name="Han Y."/>
            <person name="Hauser F."/>
            <person name="He Y."/>
            <person name="Heidel-Fischer H."/>
            <person name="Hirsh A."/>
            <person name="Hu Y."/>
            <person name="Jiang H."/>
            <person name="Kalra D."/>
            <person name="Klinner C."/>
            <person name="Konig C."/>
            <person name="Kovar C."/>
            <person name="Kroll A.R."/>
            <person name="Kuwar S.S."/>
            <person name="Lee S.L."/>
            <person name="Lehman R."/>
            <person name="Li K."/>
            <person name="Li Z."/>
            <person name="Liang H."/>
            <person name="Lovelace S."/>
            <person name="Lu Z."/>
            <person name="Mansfield J.H."/>
            <person name="McCulloch K.J."/>
            <person name="Mathew T."/>
            <person name="Morton B."/>
            <person name="Muzny D.M."/>
            <person name="Neunemann D."/>
            <person name="Ongeri F."/>
            <person name="Pauchet Y."/>
            <person name="Pu L.L."/>
            <person name="Pyrousis I."/>
            <person name="Rao X.J."/>
            <person name="Redding A."/>
            <person name="Roesel C."/>
            <person name="Sanchez-Gracia A."/>
            <person name="Schaack S."/>
            <person name="Shukla A."/>
            <person name="Tetreau G."/>
            <person name="Wang Y."/>
            <person name="Xiong G.H."/>
            <person name="Traut W."/>
            <person name="Walsh T.K."/>
            <person name="Worley K.C."/>
            <person name="Wu D."/>
            <person name="Wu W."/>
            <person name="Wu Y.Q."/>
            <person name="Zhang X."/>
            <person name="Zou Z."/>
            <person name="Zucker H."/>
            <person name="Briscoe A.D."/>
            <person name="Burmester T."/>
            <person name="Clem R.J."/>
            <person name="Feyereisen R."/>
            <person name="Grimmelikhuijzen C.J.P."/>
            <person name="Hamodrakas S.J."/>
            <person name="Hansson B.S."/>
            <person name="Huguet E."/>
            <person name="Jermiin L.S."/>
            <person name="Lan Q."/>
            <person name="Lehman H.K."/>
            <person name="Lorenzen M."/>
            <person name="Merzendorfer H."/>
            <person name="Michalopoulos I."/>
            <person name="Morton D.B."/>
            <person name="Muthukrishnan S."/>
            <person name="Oakeshott J.G."/>
            <person name="Palmer W."/>
            <person name="Park Y."/>
            <person name="Passarelli A.L."/>
            <person name="Rozas J."/>
            <person name="Schwartz L.M."/>
            <person name="Smith W."/>
            <person name="Southgate A."/>
            <person name="Vilcinskas A."/>
            <person name="Vogt R."/>
            <person name="Wang P."/>
            <person name="Werren J."/>
            <person name="Yu X.Q."/>
            <person name="Zhou J.J."/>
            <person name="Brown S.J."/>
            <person name="Scherer S.E."/>
            <person name="Richards S."/>
            <person name="Blissard G.W."/>
        </authorList>
    </citation>
    <scope>NUCLEOTIDE SEQUENCE</scope>
</reference>
<dbReference type="AlphaFoldDB" id="A0A921YZE7"/>
<name>A0A921YZE7_MANSE</name>
<keyword evidence="3" id="KW-1185">Reference proteome</keyword>
<evidence type="ECO:0000313" key="3">
    <source>
        <dbReference type="Proteomes" id="UP000791440"/>
    </source>
</evidence>
<gene>
    <name evidence="2" type="ORF">O3G_MSEX004964</name>
</gene>
<protein>
    <submittedName>
        <fullName evidence="2">Uncharacterized protein</fullName>
    </submittedName>
</protein>
<reference evidence="2" key="2">
    <citation type="submission" date="2020-12" db="EMBL/GenBank/DDBJ databases">
        <authorList>
            <person name="Kanost M."/>
        </authorList>
    </citation>
    <scope>NUCLEOTIDE SEQUENCE</scope>
</reference>
<evidence type="ECO:0000256" key="1">
    <source>
        <dbReference type="SAM" id="MobiDB-lite"/>
    </source>
</evidence>
<organism evidence="2 3">
    <name type="scientific">Manduca sexta</name>
    <name type="common">Tobacco hawkmoth</name>
    <name type="synonym">Tobacco hornworm</name>
    <dbReference type="NCBI Taxonomy" id="7130"/>
    <lineage>
        <taxon>Eukaryota</taxon>
        <taxon>Metazoa</taxon>
        <taxon>Ecdysozoa</taxon>
        <taxon>Arthropoda</taxon>
        <taxon>Hexapoda</taxon>
        <taxon>Insecta</taxon>
        <taxon>Pterygota</taxon>
        <taxon>Neoptera</taxon>
        <taxon>Endopterygota</taxon>
        <taxon>Lepidoptera</taxon>
        <taxon>Glossata</taxon>
        <taxon>Ditrysia</taxon>
        <taxon>Bombycoidea</taxon>
        <taxon>Sphingidae</taxon>
        <taxon>Sphinginae</taxon>
        <taxon>Sphingini</taxon>
        <taxon>Manduca</taxon>
    </lineage>
</organism>
<sequence>MDTIKDTLTDMMEMFHKRMAEFDTELRKSSASTTTTSSLASDFALFRTFIMQALATLQQQVEVLARNIDNVEMRTRRKILLLHGVQEDDKEDASLVVSAIFKDRLNIADFTPKDIKRCHRMGRPTSAKKPRPILLKLHEVSVRDKLWRAKTKLRGTGFTLSEFLTKSRHDLFMAAREKFGVTKCWTQEGHIYILGPDGVRNRIVSLQDINRIGNARHEKPITPASKATSTKPKRAATRK</sequence>
<dbReference type="EMBL" id="JH668344">
    <property type="protein sequence ID" value="KAG6447452.1"/>
    <property type="molecule type" value="Genomic_DNA"/>
</dbReference>
<comment type="caution">
    <text evidence="2">The sequence shown here is derived from an EMBL/GenBank/DDBJ whole genome shotgun (WGS) entry which is preliminary data.</text>
</comment>
<evidence type="ECO:0000313" key="2">
    <source>
        <dbReference type="EMBL" id="KAG6447452.1"/>
    </source>
</evidence>
<feature type="region of interest" description="Disordered" evidence="1">
    <location>
        <begin position="214"/>
        <end position="239"/>
    </location>
</feature>
<accession>A0A921YZE7</accession>
<proteinExistence type="predicted"/>
<dbReference type="Proteomes" id="UP000791440">
    <property type="component" value="Unassembled WGS sequence"/>
</dbReference>